<keyword evidence="2" id="KW-0378">Hydrolase</keyword>
<dbReference type="SUPFAM" id="SSF56601">
    <property type="entry name" value="beta-lactamase/transpeptidase-like"/>
    <property type="match status" value="1"/>
</dbReference>
<sequence length="428" mass="47342">MSTKVLDQILDKYTDPAKCVFNGATFIAVDNKGNTLYKRAAGKLRFDPNENAPLQPDSLCWVASMTKVVTAVAVMQLVERKLLDLDQDVRDIVPELRDLEVLVGFEEPAESQAATRVAEPETPTPLAKPVMEKIKGKLTIRHLVCHMSGFVYDRHPQLLRWSEAVGRQNHMWEGSMRGYTHPLLFQPGTSWGYGPGIDWAGQAIEKVTGLSLEDYMQANIWSKLGAKHTTFHPELRPAGDLPPQQEMGLRPGGPKGTAPLGPGPIIMDYPLKDDLGGIGLFSTAADFVRLLTALVNGGSPLLGEEATQELFRPQLDKATRKDMLMPLGARTRRVLGVEDFQEEKADYCLAGTTTMEDLPGRRKKGSASWAGFPNLHWWVDPISGIAGTLFTQIMPPGDEVTVDFFLEMETALYAMVNERNKKKDGSRL</sequence>
<dbReference type="InterPro" id="IPR050789">
    <property type="entry name" value="Diverse_Enzym_Activities"/>
</dbReference>
<dbReference type="GO" id="GO:0016787">
    <property type="term" value="F:hydrolase activity"/>
    <property type="evidence" value="ECO:0007669"/>
    <property type="project" value="UniProtKB-KW"/>
</dbReference>
<dbReference type="Pfam" id="PF00144">
    <property type="entry name" value="Beta-lactamase"/>
    <property type="match status" value="1"/>
</dbReference>
<accession>A0A6G1GCD5</accession>
<evidence type="ECO:0000256" key="2">
    <source>
        <dbReference type="ARBA" id="ARBA00022801"/>
    </source>
</evidence>
<dbReference type="PANTHER" id="PTHR43283:SF17">
    <property type="entry name" value="(LOVD), PUTATIVE (AFU_ORTHOLOGUE AFUA_5G00920)-RELATED"/>
    <property type="match status" value="1"/>
</dbReference>
<reference evidence="5 7" key="1">
    <citation type="submission" date="2020-01" db="EMBL/GenBank/DDBJ databases">
        <authorList>
            <consortium name="DOE Joint Genome Institute"/>
            <person name="Haridas S."/>
            <person name="Albert R."/>
            <person name="Binder M."/>
            <person name="Bloem J."/>
            <person name="Labutti K."/>
            <person name="Salamov A."/>
            <person name="Andreopoulos B."/>
            <person name="Baker S.E."/>
            <person name="Barry K."/>
            <person name="Bills G."/>
            <person name="Bluhm B.H."/>
            <person name="Cannon C."/>
            <person name="Castanera R."/>
            <person name="Culley D.E."/>
            <person name="Daum C."/>
            <person name="Ezra D."/>
            <person name="Gonzalez J.B."/>
            <person name="Henrissat B."/>
            <person name="Kuo A."/>
            <person name="Liang C."/>
            <person name="Lipzen A."/>
            <person name="Lutzoni F."/>
            <person name="Magnuson J."/>
            <person name="Mondo S."/>
            <person name="Nolan M."/>
            <person name="Ohm R."/>
            <person name="Pangilinan J."/>
            <person name="Park H.-J."/>
            <person name="Ramirez L."/>
            <person name="Alfaro M."/>
            <person name="Sun H."/>
            <person name="Tritt A."/>
            <person name="Yoshinaga Y."/>
            <person name="Zwiers L.-H."/>
            <person name="Turgeon B.G."/>
            <person name="Goodwin S.B."/>
            <person name="Spatafora J.W."/>
            <person name="Crous P.W."/>
            <person name="Grigoriev I.V."/>
        </authorList>
    </citation>
    <scope>NUCLEOTIDE SEQUENCE</scope>
    <source>
        <strain evidence="5 7">CBS 781.70</strain>
    </source>
</reference>
<reference evidence="7" key="3">
    <citation type="submission" date="2025-04" db="UniProtKB">
        <authorList>
            <consortium name="RefSeq"/>
        </authorList>
    </citation>
    <scope>IDENTIFICATION</scope>
    <source>
        <strain evidence="7">CBS 781.70</strain>
    </source>
</reference>
<evidence type="ECO:0000256" key="3">
    <source>
        <dbReference type="SAM" id="MobiDB-lite"/>
    </source>
</evidence>
<feature type="region of interest" description="Disordered" evidence="3">
    <location>
        <begin position="235"/>
        <end position="260"/>
    </location>
</feature>
<protein>
    <submittedName>
        <fullName evidence="5 7">Esterase</fullName>
    </submittedName>
</protein>
<dbReference type="Gene3D" id="3.40.710.10">
    <property type="entry name" value="DD-peptidase/beta-lactamase superfamily"/>
    <property type="match status" value="1"/>
</dbReference>
<dbReference type="Proteomes" id="UP000504638">
    <property type="component" value="Unplaced"/>
</dbReference>
<keyword evidence="6" id="KW-1185">Reference proteome</keyword>
<feature type="domain" description="Beta-lactamase-related" evidence="4">
    <location>
        <begin position="27"/>
        <end position="409"/>
    </location>
</feature>
<evidence type="ECO:0000259" key="4">
    <source>
        <dbReference type="Pfam" id="PF00144"/>
    </source>
</evidence>
<dbReference type="PANTHER" id="PTHR43283">
    <property type="entry name" value="BETA-LACTAMASE-RELATED"/>
    <property type="match status" value="1"/>
</dbReference>
<dbReference type="EMBL" id="ML975151">
    <property type="protein sequence ID" value="KAF1815560.1"/>
    <property type="molecule type" value="Genomic_DNA"/>
</dbReference>
<organism evidence="5">
    <name type="scientific">Eremomyces bilateralis CBS 781.70</name>
    <dbReference type="NCBI Taxonomy" id="1392243"/>
    <lineage>
        <taxon>Eukaryota</taxon>
        <taxon>Fungi</taxon>
        <taxon>Dikarya</taxon>
        <taxon>Ascomycota</taxon>
        <taxon>Pezizomycotina</taxon>
        <taxon>Dothideomycetes</taxon>
        <taxon>Dothideomycetes incertae sedis</taxon>
        <taxon>Eremomycetales</taxon>
        <taxon>Eremomycetaceae</taxon>
        <taxon>Eremomyces</taxon>
    </lineage>
</organism>
<name>A0A6G1GCD5_9PEZI</name>
<dbReference type="AlphaFoldDB" id="A0A6G1GCD5"/>
<dbReference type="InterPro" id="IPR012338">
    <property type="entry name" value="Beta-lactam/transpept-like"/>
</dbReference>
<evidence type="ECO:0000313" key="5">
    <source>
        <dbReference type="EMBL" id="KAF1815560.1"/>
    </source>
</evidence>
<dbReference type="OrthoDB" id="428260at2759"/>
<evidence type="ECO:0000313" key="7">
    <source>
        <dbReference type="RefSeq" id="XP_033537191.1"/>
    </source>
</evidence>
<dbReference type="InterPro" id="IPR001466">
    <property type="entry name" value="Beta-lactam-related"/>
</dbReference>
<evidence type="ECO:0000313" key="6">
    <source>
        <dbReference type="Proteomes" id="UP000504638"/>
    </source>
</evidence>
<dbReference type="GeneID" id="54417938"/>
<dbReference type="RefSeq" id="XP_033537191.1">
    <property type="nucleotide sequence ID" value="XM_033677368.1"/>
</dbReference>
<reference evidence="7" key="2">
    <citation type="submission" date="2020-04" db="EMBL/GenBank/DDBJ databases">
        <authorList>
            <consortium name="NCBI Genome Project"/>
        </authorList>
    </citation>
    <scope>NUCLEOTIDE SEQUENCE</scope>
    <source>
        <strain evidence="7">CBS 781.70</strain>
    </source>
</reference>
<proteinExistence type="inferred from homology"/>
<gene>
    <name evidence="5 7" type="ORF">P152DRAFT_429664</name>
</gene>
<comment type="similarity">
    <text evidence="1">Belongs to the class-A beta-lactamase family.</text>
</comment>
<evidence type="ECO:0000256" key="1">
    <source>
        <dbReference type="ARBA" id="ARBA00009009"/>
    </source>
</evidence>